<evidence type="ECO:0000313" key="3">
    <source>
        <dbReference type="Proteomes" id="UP001152300"/>
    </source>
</evidence>
<evidence type="ECO:0000313" key="2">
    <source>
        <dbReference type="EMBL" id="KAJ8069432.1"/>
    </source>
</evidence>
<accession>A0A9X0AUZ1</accession>
<sequence length="267" mass="29769">MTKAVAIALQYPVEVTVGKNCAGVAPNDELACFQKLCPMPGPPGFSCGSVPPQYQLNCYKKRCYEVYTPLAPEQTRQTPSPSQQTPNAAQKTPHLVGGCISVATENQLECYRQNCPMPGSIGYSCGSLQPQYQLQCYKTHCDNNSTPNTDLPVLPTLDDKCTTVAPENREECFQKECFKLFCASLPAQYQLQCYRQHCSVAYISELINGLGDSLGGILDSLVPKEVRKMMALGSLCPGTIGFRRLIYPTFYTSTQPRNHYRFRYFFY</sequence>
<protein>
    <submittedName>
        <fullName evidence="2">Uncharacterized protein</fullName>
    </submittedName>
</protein>
<dbReference type="AlphaFoldDB" id="A0A9X0AUZ1"/>
<name>A0A9X0AUZ1_9HELO</name>
<dbReference type="EMBL" id="JAPEIS010000002">
    <property type="protein sequence ID" value="KAJ8069432.1"/>
    <property type="molecule type" value="Genomic_DNA"/>
</dbReference>
<proteinExistence type="predicted"/>
<dbReference type="OrthoDB" id="3521313at2759"/>
<evidence type="ECO:0000256" key="1">
    <source>
        <dbReference type="SAM" id="MobiDB-lite"/>
    </source>
</evidence>
<organism evidence="2 3">
    <name type="scientific">Sclerotinia nivalis</name>
    <dbReference type="NCBI Taxonomy" id="352851"/>
    <lineage>
        <taxon>Eukaryota</taxon>
        <taxon>Fungi</taxon>
        <taxon>Dikarya</taxon>
        <taxon>Ascomycota</taxon>
        <taxon>Pezizomycotina</taxon>
        <taxon>Leotiomycetes</taxon>
        <taxon>Helotiales</taxon>
        <taxon>Sclerotiniaceae</taxon>
        <taxon>Sclerotinia</taxon>
    </lineage>
</organism>
<reference evidence="2" key="1">
    <citation type="submission" date="2022-11" db="EMBL/GenBank/DDBJ databases">
        <title>Genome Resource of Sclerotinia nivalis Strain SnTB1, a Plant Pathogen Isolated from American Ginseng.</title>
        <authorList>
            <person name="Fan S."/>
        </authorList>
    </citation>
    <scope>NUCLEOTIDE SEQUENCE</scope>
    <source>
        <strain evidence="2">SnTB1</strain>
    </source>
</reference>
<comment type="caution">
    <text evidence="2">The sequence shown here is derived from an EMBL/GenBank/DDBJ whole genome shotgun (WGS) entry which is preliminary data.</text>
</comment>
<feature type="region of interest" description="Disordered" evidence="1">
    <location>
        <begin position="73"/>
        <end position="92"/>
    </location>
</feature>
<dbReference type="Proteomes" id="UP001152300">
    <property type="component" value="Unassembled WGS sequence"/>
</dbReference>
<feature type="compositionally biased region" description="Low complexity" evidence="1">
    <location>
        <begin position="73"/>
        <end position="86"/>
    </location>
</feature>
<keyword evidence="3" id="KW-1185">Reference proteome</keyword>
<gene>
    <name evidence="2" type="ORF">OCU04_003086</name>
</gene>